<accession>A0A3E2BPY6</accession>
<organism evidence="2 3">
    <name type="scientific">Candidatus Saccharicenans subterraneus</name>
    <dbReference type="NCBI Taxonomy" id="2508984"/>
    <lineage>
        <taxon>Bacteria</taxon>
        <taxon>Candidatus Aminicenantota</taxon>
        <taxon>Candidatus Aminicenantia</taxon>
        <taxon>Candidatus Aminicenantales</taxon>
        <taxon>Candidatus Saccharicenantaceae</taxon>
        <taxon>Candidatus Saccharicenans</taxon>
    </lineage>
</organism>
<proteinExistence type="predicted"/>
<dbReference type="PANTHER" id="PTHR43745:SF2">
    <property type="entry name" value="NITROREDUCTASE MJ1384-RELATED"/>
    <property type="match status" value="1"/>
</dbReference>
<dbReference type="Proteomes" id="UP000257323">
    <property type="component" value="Unassembled WGS sequence"/>
</dbReference>
<dbReference type="PANTHER" id="PTHR43745">
    <property type="entry name" value="NITROREDUCTASE MJ1384-RELATED"/>
    <property type="match status" value="1"/>
</dbReference>
<protein>
    <recommendedName>
        <fullName evidence="1">Nitroreductase domain-containing protein</fullName>
    </recommendedName>
</protein>
<sequence>MRSRTTATLLSLLLLAGWVFLWPGNVSGQETTVIKLPPPQLEGGKPLMECLKLRQSQREFSPDKLSPQVLSNLLWAAYGINRPESGKRTAPSAVNWQNIDLYVATADGLFLYEAKDHSLVQVLKEDIRGLTGTQDFVKIAPVNLIFVGDYARIPRGSDEDKRFYSGAHAAFISQNVYLFCASEGLATVVRASLNREELAKAMKLRPEQKIMLAQTVGYPKK</sequence>
<dbReference type="Gene3D" id="3.40.109.10">
    <property type="entry name" value="NADH Oxidase"/>
    <property type="match status" value="1"/>
</dbReference>
<dbReference type="CDD" id="cd02142">
    <property type="entry name" value="McbC_SagB-like_oxidoreductase"/>
    <property type="match status" value="1"/>
</dbReference>
<dbReference type="GO" id="GO:0016491">
    <property type="term" value="F:oxidoreductase activity"/>
    <property type="evidence" value="ECO:0007669"/>
    <property type="project" value="InterPro"/>
</dbReference>
<gene>
    <name evidence="2" type="ORF">OP8BY_1320</name>
</gene>
<dbReference type="SUPFAM" id="SSF55469">
    <property type="entry name" value="FMN-dependent nitroreductase-like"/>
    <property type="match status" value="1"/>
</dbReference>
<reference evidence="2 3" key="1">
    <citation type="submission" date="2018-08" db="EMBL/GenBank/DDBJ databases">
        <title>Genome analysis of the thermophilic bacterium of the candidate phylum Aminicenantes from deep subsurface aquifer revealed its physiology and ecological role.</title>
        <authorList>
            <person name="Kadnikov V.V."/>
            <person name="Mardanov A.V."/>
            <person name="Beletsky A.V."/>
            <person name="Karnachuk O.V."/>
            <person name="Ravin N.V."/>
        </authorList>
    </citation>
    <scope>NUCLEOTIDE SEQUENCE [LARGE SCALE GENOMIC DNA]</scope>
    <source>
        <strain evidence="2">BY38</strain>
    </source>
</reference>
<evidence type="ECO:0000313" key="2">
    <source>
        <dbReference type="EMBL" id="RFT16707.1"/>
    </source>
</evidence>
<evidence type="ECO:0000259" key="1">
    <source>
        <dbReference type="Pfam" id="PF00881"/>
    </source>
</evidence>
<dbReference type="InterPro" id="IPR029479">
    <property type="entry name" value="Nitroreductase"/>
</dbReference>
<name>A0A3E2BPY6_9BACT</name>
<evidence type="ECO:0000313" key="3">
    <source>
        <dbReference type="Proteomes" id="UP000257323"/>
    </source>
</evidence>
<comment type="caution">
    <text evidence="2">The sequence shown here is derived from an EMBL/GenBank/DDBJ whole genome shotgun (WGS) entry which is preliminary data.</text>
</comment>
<feature type="domain" description="Nitroreductase" evidence="1">
    <location>
        <begin position="54"/>
        <end position="218"/>
    </location>
</feature>
<dbReference type="InterPro" id="IPR052544">
    <property type="entry name" value="Bacteriocin_Proc_Enz"/>
</dbReference>
<dbReference type="Pfam" id="PF00881">
    <property type="entry name" value="Nitroreductase"/>
    <property type="match status" value="1"/>
</dbReference>
<dbReference type="InterPro" id="IPR000415">
    <property type="entry name" value="Nitroreductase-like"/>
</dbReference>
<dbReference type="AlphaFoldDB" id="A0A3E2BPY6"/>
<dbReference type="EMBL" id="QUAH01000002">
    <property type="protein sequence ID" value="RFT16707.1"/>
    <property type="molecule type" value="Genomic_DNA"/>
</dbReference>